<evidence type="ECO:0000259" key="17">
    <source>
        <dbReference type="PROSITE" id="PS50113"/>
    </source>
</evidence>
<keyword evidence="8" id="KW-0808">Transferase</keyword>
<evidence type="ECO:0000256" key="12">
    <source>
        <dbReference type="ARBA" id="ARBA00022840"/>
    </source>
</evidence>
<evidence type="ECO:0000256" key="1">
    <source>
        <dbReference type="ARBA" id="ARBA00000085"/>
    </source>
</evidence>
<dbReference type="Gene3D" id="3.30.450.40">
    <property type="match status" value="1"/>
</dbReference>
<protein>
    <recommendedName>
        <fullName evidence="2">histidine kinase</fullName>
        <ecNumber evidence="2">2.7.13.3</ecNumber>
    </recommendedName>
</protein>
<dbReference type="Gene3D" id="3.30.565.10">
    <property type="entry name" value="Histidine kinase-like ATPase, C-terminal domain"/>
    <property type="match status" value="1"/>
</dbReference>
<dbReference type="Pfam" id="PF01590">
    <property type="entry name" value="GAF"/>
    <property type="match status" value="1"/>
</dbReference>
<evidence type="ECO:0000256" key="7">
    <source>
        <dbReference type="ARBA" id="ARBA00022643"/>
    </source>
</evidence>
<evidence type="ECO:0000256" key="3">
    <source>
        <dbReference type="ARBA" id="ARBA00022543"/>
    </source>
</evidence>
<dbReference type="Pfam" id="PF08447">
    <property type="entry name" value="PAS_3"/>
    <property type="match status" value="1"/>
</dbReference>
<keyword evidence="6" id="KW-0285">Flavoprotein</keyword>
<keyword evidence="11" id="KW-0418">Kinase</keyword>
<dbReference type="SMART" id="SM00091">
    <property type="entry name" value="PAS"/>
    <property type="match status" value="1"/>
</dbReference>
<dbReference type="InterPro" id="IPR011102">
    <property type="entry name" value="Sig_transdc_His_kinase_HWE"/>
</dbReference>
<dbReference type="InterPro" id="IPR001610">
    <property type="entry name" value="PAC"/>
</dbReference>
<dbReference type="InterPro" id="IPR000700">
    <property type="entry name" value="PAS-assoc_C"/>
</dbReference>
<dbReference type="InterPro" id="IPR035965">
    <property type="entry name" value="PAS-like_dom_sf"/>
</dbReference>
<keyword evidence="10" id="KW-0547">Nucleotide-binding</keyword>
<dbReference type="SMART" id="SM00086">
    <property type="entry name" value="PAC"/>
    <property type="match status" value="1"/>
</dbReference>
<dbReference type="PROSITE" id="PS50112">
    <property type="entry name" value="PAS"/>
    <property type="match status" value="1"/>
</dbReference>
<keyword evidence="5" id="KW-0716">Sensory transduction</keyword>
<keyword evidence="12" id="KW-0067">ATP-binding</keyword>
<dbReference type="EMBL" id="JACXLC010000001">
    <property type="protein sequence ID" value="MBD2842978.1"/>
    <property type="molecule type" value="Genomic_DNA"/>
</dbReference>
<dbReference type="NCBIfam" id="TIGR00229">
    <property type="entry name" value="sensory_box"/>
    <property type="match status" value="1"/>
</dbReference>
<dbReference type="PANTHER" id="PTHR41523:SF8">
    <property type="entry name" value="ETHYLENE RESPONSE SENSOR PROTEIN"/>
    <property type="match status" value="1"/>
</dbReference>
<dbReference type="InterPro" id="IPR013655">
    <property type="entry name" value="PAS_fold_3"/>
</dbReference>
<keyword evidence="19" id="KW-1185">Reference proteome</keyword>
<keyword evidence="4" id="KW-0597">Phosphoprotein</keyword>
<dbReference type="InterPro" id="IPR036890">
    <property type="entry name" value="HATPase_C_sf"/>
</dbReference>
<dbReference type="Proteomes" id="UP000635384">
    <property type="component" value="Unassembled WGS sequence"/>
</dbReference>
<evidence type="ECO:0000256" key="8">
    <source>
        <dbReference type="ARBA" id="ARBA00022679"/>
    </source>
</evidence>
<dbReference type="SUPFAM" id="SSF55781">
    <property type="entry name" value="GAF domain-like"/>
    <property type="match status" value="1"/>
</dbReference>
<evidence type="ECO:0000256" key="14">
    <source>
        <dbReference type="ARBA" id="ARBA00023026"/>
    </source>
</evidence>
<dbReference type="RefSeq" id="WP_190789100.1">
    <property type="nucleotide sequence ID" value="NZ_JACXLC010000001.1"/>
</dbReference>
<keyword evidence="13" id="KW-0157">Chromophore</keyword>
<name>A0ABR8KQD3_9SPHN</name>
<evidence type="ECO:0000259" key="16">
    <source>
        <dbReference type="PROSITE" id="PS50112"/>
    </source>
</evidence>
<evidence type="ECO:0000256" key="10">
    <source>
        <dbReference type="ARBA" id="ARBA00022741"/>
    </source>
</evidence>
<evidence type="ECO:0000256" key="13">
    <source>
        <dbReference type="ARBA" id="ARBA00022991"/>
    </source>
</evidence>
<gene>
    <name evidence="18" type="ORF">IB285_12015</name>
</gene>
<proteinExistence type="predicted"/>
<comment type="caution">
    <text evidence="18">The sequence shown here is derived from an EMBL/GenBank/DDBJ whole genome shotgun (WGS) entry which is preliminary data.</text>
</comment>
<reference evidence="18 19" key="1">
    <citation type="submission" date="2020-09" db="EMBL/GenBank/DDBJ databases">
        <authorList>
            <person name="Yoon J.-W."/>
        </authorList>
    </citation>
    <scope>NUCLEOTIDE SEQUENCE [LARGE SCALE GENOMIC DNA]</scope>
    <source>
        <strain evidence="18 19">KMU-140</strain>
    </source>
</reference>
<keyword evidence="9" id="KW-0677">Repeat</keyword>
<evidence type="ECO:0000256" key="6">
    <source>
        <dbReference type="ARBA" id="ARBA00022630"/>
    </source>
</evidence>
<dbReference type="SMART" id="SM00911">
    <property type="entry name" value="HWE_HK"/>
    <property type="match status" value="1"/>
</dbReference>
<evidence type="ECO:0000256" key="11">
    <source>
        <dbReference type="ARBA" id="ARBA00022777"/>
    </source>
</evidence>
<accession>A0ABR8KQD3</accession>
<dbReference type="CDD" id="cd00130">
    <property type="entry name" value="PAS"/>
    <property type="match status" value="1"/>
</dbReference>
<dbReference type="InterPro" id="IPR000014">
    <property type="entry name" value="PAS"/>
</dbReference>
<evidence type="ECO:0000313" key="19">
    <source>
        <dbReference type="Proteomes" id="UP000635384"/>
    </source>
</evidence>
<evidence type="ECO:0000256" key="4">
    <source>
        <dbReference type="ARBA" id="ARBA00022553"/>
    </source>
</evidence>
<dbReference type="Pfam" id="PF07536">
    <property type="entry name" value="HWE_HK"/>
    <property type="match status" value="1"/>
</dbReference>
<dbReference type="PANTHER" id="PTHR41523">
    <property type="entry name" value="TWO-COMPONENT SYSTEM SENSOR PROTEIN"/>
    <property type="match status" value="1"/>
</dbReference>
<evidence type="ECO:0000256" key="2">
    <source>
        <dbReference type="ARBA" id="ARBA00012438"/>
    </source>
</evidence>
<comment type="catalytic activity">
    <reaction evidence="1">
        <text>ATP + protein L-histidine = ADP + protein N-phospho-L-histidine.</text>
        <dbReference type="EC" id="2.7.13.3"/>
    </reaction>
</comment>
<organism evidence="18 19">
    <name type="scientific">Erythrobacter rubeus</name>
    <dbReference type="NCBI Taxonomy" id="2760803"/>
    <lineage>
        <taxon>Bacteria</taxon>
        <taxon>Pseudomonadati</taxon>
        <taxon>Pseudomonadota</taxon>
        <taxon>Alphaproteobacteria</taxon>
        <taxon>Sphingomonadales</taxon>
        <taxon>Erythrobacteraceae</taxon>
        <taxon>Erythrobacter/Porphyrobacter group</taxon>
        <taxon>Erythrobacter</taxon>
    </lineage>
</organism>
<dbReference type="PROSITE" id="PS50113">
    <property type="entry name" value="PAC"/>
    <property type="match status" value="1"/>
</dbReference>
<feature type="domain" description="PAC" evidence="17">
    <location>
        <begin position="227"/>
        <end position="278"/>
    </location>
</feature>
<dbReference type="EC" id="2.7.13.3" evidence="2"/>
<evidence type="ECO:0000313" key="18">
    <source>
        <dbReference type="EMBL" id="MBD2842978.1"/>
    </source>
</evidence>
<dbReference type="Gene3D" id="3.30.450.20">
    <property type="entry name" value="PAS domain"/>
    <property type="match status" value="1"/>
</dbReference>
<keyword evidence="15" id="KW-0675">Receptor</keyword>
<dbReference type="SMART" id="SM00065">
    <property type="entry name" value="GAF"/>
    <property type="match status" value="1"/>
</dbReference>
<dbReference type="SUPFAM" id="SSF55785">
    <property type="entry name" value="PYP-like sensor domain (PAS domain)"/>
    <property type="match status" value="1"/>
</dbReference>
<evidence type="ECO:0000256" key="15">
    <source>
        <dbReference type="ARBA" id="ARBA00023170"/>
    </source>
</evidence>
<sequence length="470" mass="51604">MDALEGDEELARIVAFAAKLCNAPIALVSIVEEHRQRFLVQTGLDEQETPREWSFCAHAMIGGNTTIIRDAREHPTFKDNPLVTGPPHIRFYAGIPLISNEGAPLGTLCVIDAKPRAEGLNEFQGEGLEVLALAVRRRLDAHREFSRASDEIEESADRVRFVLDSMPDIAWSSAAGGVFDYFNARWEEITGLTPPQSVEDWRAAIHPDDYDRTLKKFSDAVLGAEMFEDEWRMIQADGSYRWVLSRAIPSTDDPETARWFGTLTDIDDAYRMSQERELLAGELAHRIKNIFSVVIGLITLHSRGDEVLKVFGDMLSDNIRALSRAQEYALQVESPADSDLHGLLAVLMAPYGANDGDTVVITGDQAMVGARAATPLALVFHELATNSAKYGALSVMGGKLSLSIKRSDDDVVIGWIESGGPTAVAPEKTGFGSRLLMATINNQLGGSIEHDWREEGLSMVITLPTARLAE</sequence>
<evidence type="ECO:0000256" key="5">
    <source>
        <dbReference type="ARBA" id="ARBA00022606"/>
    </source>
</evidence>
<keyword evidence="7" id="KW-0288">FMN</keyword>
<keyword evidence="14" id="KW-0843">Virulence</keyword>
<dbReference type="InterPro" id="IPR029016">
    <property type="entry name" value="GAF-like_dom_sf"/>
</dbReference>
<dbReference type="SUPFAM" id="SSF55874">
    <property type="entry name" value="ATPase domain of HSP90 chaperone/DNA topoisomerase II/histidine kinase"/>
    <property type="match status" value="1"/>
</dbReference>
<keyword evidence="3" id="KW-0600">Photoreceptor protein</keyword>
<evidence type="ECO:0000256" key="9">
    <source>
        <dbReference type="ARBA" id="ARBA00022737"/>
    </source>
</evidence>
<dbReference type="InterPro" id="IPR003018">
    <property type="entry name" value="GAF"/>
</dbReference>
<feature type="domain" description="PAS" evidence="16">
    <location>
        <begin position="155"/>
        <end position="224"/>
    </location>
</feature>